<dbReference type="Gene3D" id="3.10.450.50">
    <property type="match status" value="1"/>
</dbReference>
<dbReference type="SUPFAM" id="SSF54427">
    <property type="entry name" value="NTF2-like"/>
    <property type="match status" value="1"/>
</dbReference>
<evidence type="ECO:0000313" key="2">
    <source>
        <dbReference type="EMBL" id="MFD2599606.1"/>
    </source>
</evidence>
<dbReference type="Pfam" id="PF14534">
    <property type="entry name" value="DUF4440"/>
    <property type="match status" value="1"/>
</dbReference>
<feature type="domain" description="DUF4440" evidence="1">
    <location>
        <begin position="42"/>
        <end position="140"/>
    </location>
</feature>
<dbReference type="InterPro" id="IPR027843">
    <property type="entry name" value="DUF4440"/>
</dbReference>
<evidence type="ECO:0000259" key="1">
    <source>
        <dbReference type="Pfam" id="PF14534"/>
    </source>
</evidence>
<protein>
    <submittedName>
        <fullName evidence="2">Nuclear transport factor 2 family protein</fullName>
    </submittedName>
</protein>
<dbReference type="EMBL" id="JBHUMA010000006">
    <property type="protein sequence ID" value="MFD2599606.1"/>
    <property type="molecule type" value="Genomic_DNA"/>
</dbReference>
<organism evidence="2 3">
    <name type="scientific">Sphingobacterium corticis</name>
    <dbReference type="NCBI Taxonomy" id="1812823"/>
    <lineage>
        <taxon>Bacteria</taxon>
        <taxon>Pseudomonadati</taxon>
        <taxon>Bacteroidota</taxon>
        <taxon>Sphingobacteriia</taxon>
        <taxon>Sphingobacteriales</taxon>
        <taxon>Sphingobacteriaceae</taxon>
        <taxon>Sphingobacterium</taxon>
    </lineage>
</organism>
<name>A0ABW5NLK0_9SPHI</name>
<gene>
    <name evidence="2" type="ORF">ACFSQ3_11635</name>
</gene>
<dbReference type="InterPro" id="IPR032710">
    <property type="entry name" value="NTF2-like_dom_sf"/>
</dbReference>
<dbReference type="Proteomes" id="UP001597393">
    <property type="component" value="Unassembled WGS sequence"/>
</dbReference>
<reference evidence="3" key="1">
    <citation type="journal article" date="2019" name="Int. J. Syst. Evol. Microbiol.">
        <title>The Global Catalogue of Microorganisms (GCM) 10K type strain sequencing project: providing services to taxonomists for standard genome sequencing and annotation.</title>
        <authorList>
            <consortium name="The Broad Institute Genomics Platform"/>
            <consortium name="The Broad Institute Genome Sequencing Center for Infectious Disease"/>
            <person name="Wu L."/>
            <person name="Ma J."/>
        </authorList>
    </citation>
    <scope>NUCLEOTIDE SEQUENCE [LARGE SCALE GENOMIC DNA]</scope>
    <source>
        <strain evidence="3">KCTC 42248</strain>
    </source>
</reference>
<accession>A0ABW5NLK0</accession>
<comment type="caution">
    <text evidence="2">The sequence shown here is derived from an EMBL/GenBank/DDBJ whole genome shotgun (WGS) entry which is preliminary data.</text>
</comment>
<dbReference type="PROSITE" id="PS51257">
    <property type="entry name" value="PROKAR_LIPOPROTEIN"/>
    <property type="match status" value="1"/>
</dbReference>
<evidence type="ECO:0000313" key="3">
    <source>
        <dbReference type="Proteomes" id="UP001597393"/>
    </source>
</evidence>
<sequence length="152" mass="17135">MRIIYVLFISILLSSCMENNNQSSESSGQDLTKSEVEKTMESFRMALLQANQDSLMAYTDEHLSFGHSSSMLENRQQFVQSMVSGKFKFTELEFRDLDIAISNETAIVRHTLSGKSADEGKLPGNVNIHVLLVWQKKDGAVKLLARQAVKFQ</sequence>
<proteinExistence type="predicted"/>
<keyword evidence="3" id="KW-1185">Reference proteome</keyword>
<dbReference type="RefSeq" id="WP_380869732.1">
    <property type="nucleotide sequence ID" value="NZ_JBHUMA010000006.1"/>
</dbReference>